<feature type="coiled-coil region" evidence="1">
    <location>
        <begin position="65"/>
        <end position="99"/>
    </location>
</feature>
<feature type="compositionally biased region" description="Low complexity" evidence="2">
    <location>
        <begin position="472"/>
        <end position="484"/>
    </location>
</feature>
<feature type="compositionally biased region" description="Polar residues" evidence="2">
    <location>
        <begin position="808"/>
        <end position="825"/>
    </location>
</feature>
<feature type="region of interest" description="Disordered" evidence="2">
    <location>
        <begin position="560"/>
        <end position="583"/>
    </location>
</feature>
<dbReference type="Proteomes" id="UP001337655">
    <property type="component" value="Unassembled WGS sequence"/>
</dbReference>
<feature type="region of interest" description="Disordered" evidence="2">
    <location>
        <begin position="634"/>
        <end position="655"/>
    </location>
</feature>
<dbReference type="GeneID" id="89925331"/>
<organism evidence="3 4">
    <name type="scientific">Saxophila tyrrhenica</name>
    <dbReference type="NCBI Taxonomy" id="1690608"/>
    <lineage>
        <taxon>Eukaryota</taxon>
        <taxon>Fungi</taxon>
        <taxon>Dikarya</taxon>
        <taxon>Ascomycota</taxon>
        <taxon>Pezizomycotina</taxon>
        <taxon>Dothideomycetes</taxon>
        <taxon>Dothideomycetidae</taxon>
        <taxon>Mycosphaerellales</taxon>
        <taxon>Extremaceae</taxon>
        <taxon>Saxophila</taxon>
    </lineage>
</organism>
<gene>
    <name evidence="3" type="ORF">LTR77_003985</name>
</gene>
<keyword evidence="1" id="KW-0175">Coiled coil</keyword>
<evidence type="ECO:0000313" key="3">
    <source>
        <dbReference type="EMBL" id="KAK5172346.1"/>
    </source>
</evidence>
<name>A0AAV9PI71_9PEZI</name>
<feature type="compositionally biased region" description="Polar residues" evidence="2">
    <location>
        <begin position="642"/>
        <end position="655"/>
    </location>
</feature>
<dbReference type="RefSeq" id="XP_064661190.1">
    <property type="nucleotide sequence ID" value="XM_064801239.1"/>
</dbReference>
<feature type="compositionally biased region" description="Polar residues" evidence="2">
    <location>
        <begin position="380"/>
        <end position="389"/>
    </location>
</feature>
<feature type="compositionally biased region" description="Polar residues" evidence="2">
    <location>
        <begin position="441"/>
        <end position="458"/>
    </location>
</feature>
<feature type="region of interest" description="Disordered" evidence="2">
    <location>
        <begin position="764"/>
        <end position="930"/>
    </location>
</feature>
<comment type="caution">
    <text evidence="3">The sequence shown here is derived from an EMBL/GenBank/DDBJ whole genome shotgun (WGS) entry which is preliminary data.</text>
</comment>
<accession>A0AAV9PI71</accession>
<evidence type="ECO:0000256" key="2">
    <source>
        <dbReference type="SAM" id="MobiDB-lite"/>
    </source>
</evidence>
<feature type="compositionally biased region" description="Polar residues" evidence="2">
    <location>
        <begin position="907"/>
        <end position="917"/>
    </location>
</feature>
<reference evidence="3 4" key="1">
    <citation type="submission" date="2023-08" db="EMBL/GenBank/DDBJ databases">
        <title>Black Yeasts Isolated from many extreme environments.</title>
        <authorList>
            <person name="Coleine C."/>
            <person name="Stajich J.E."/>
            <person name="Selbmann L."/>
        </authorList>
    </citation>
    <scope>NUCLEOTIDE SEQUENCE [LARGE SCALE GENOMIC DNA]</scope>
    <source>
        <strain evidence="3 4">CCFEE 5935</strain>
    </source>
</reference>
<keyword evidence="4" id="KW-1185">Reference proteome</keyword>
<dbReference type="AlphaFoldDB" id="A0AAV9PI71"/>
<sequence length="975" mass="104780">MCFQRFTRYVCNHVILIEEECGRAAGVPFYEKVACSDYQSEHNVSSTPCGLGGFYCKWTPDGRVLESVNQQLGELRLQLEQAQDEVAQAQQQHRQFNTSADVWGLSQDLRLQHPSYAQLTAIATNALQKRDELVARRQQRILTLQAACQFYRQREQRLQQAGLPWTPPFDEFIQYARAKQQETLLHRAQQQGLPFATGKQALQPAQPLSANIHNISQAANAGYTAVRPHLIGDAPSQATSAPQPVQPAQPAPAVASVPKKKGRPKLAKNSGKKQDTPDSDAGGLRRSTRTRNKKVAYAESLGSSISSREPSPDKSEASVYSQKSDLSESPTKNIALRKDQAAKRTDSARGTNTAPNLGSLINDWSRKSKGATPGRRQLLQEPTTDQDFSPATLKALNAARPPPGIDRPRQILPDTMLLQLLAKPDYIKRSVQAREREENQARQTTGQLPSASAQTQMRPPTRYGPPSGSPSAQAGTDDQQQAATPNFLPQMDHTSSQVSPYGMQRPDVHTSTTLKPIDMMPPPQARRVASGPPSSYNFSGNAMKGSGLGQPNQPFVPTQQNADSVGGSNAMNKPEEQAQSAASIQDRPYTFTGTLPAPNESVRPAGDRSWLINTPLFQTLKTLSDDNNAFLHASRAKGSTGGQRQVQGSADRSDSVFDQPQVSGMGLGEFSNAGGVEVSEMGDMSGMGMYGMGGVTGMSGMGNMTGSTDMGGVSGMGDMSRMGGMGGMGYMSDMGGMNVGSGLEGGLGSNNDMGYAGYTGGMDMGSGLGGETEPTQPTPHHDSNSPTTGCQSTTPAPAHSYDDMRRSFSASSKLTPASAFGNTSVDADPKKRRLTPSNPDESPSKKRMRLSLPGEEVTIRDGPRDSFPSEFRASPSQTAADDSAPTPAPILMPKGRARRWDIGGNKSDLSQTLATETDTGDLAGHEEGGEEVVGELPEHFVSEVQMFEEEFAGEWPESEIHWIAREEGEDVGGGF</sequence>
<feature type="region of interest" description="Disordered" evidence="2">
    <location>
        <begin position="432"/>
        <end position="534"/>
    </location>
</feature>
<feature type="compositionally biased region" description="Low complexity" evidence="2">
    <location>
        <begin position="234"/>
        <end position="243"/>
    </location>
</feature>
<dbReference type="EMBL" id="JAVRRT010000005">
    <property type="protein sequence ID" value="KAK5172346.1"/>
    <property type="molecule type" value="Genomic_DNA"/>
</dbReference>
<feature type="region of interest" description="Disordered" evidence="2">
    <location>
        <begin position="233"/>
        <end position="410"/>
    </location>
</feature>
<feature type="compositionally biased region" description="Polar residues" evidence="2">
    <location>
        <begin position="318"/>
        <end position="332"/>
    </location>
</feature>
<evidence type="ECO:0000313" key="4">
    <source>
        <dbReference type="Proteomes" id="UP001337655"/>
    </source>
</evidence>
<evidence type="ECO:0000256" key="1">
    <source>
        <dbReference type="SAM" id="Coils"/>
    </source>
</evidence>
<feature type="compositionally biased region" description="Basic and acidic residues" evidence="2">
    <location>
        <begin position="336"/>
        <end position="347"/>
    </location>
</feature>
<proteinExistence type="predicted"/>
<feature type="compositionally biased region" description="Polar residues" evidence="2">
    <location>
        <begin position="784"/>
        <end position="795"/>
    </location>
</feature>
<protein>
    <submittedName>
        <fullName evidence="3">Uncharacterized protein</fullName>
    </submittedName>
</protein>